<accession>A0A099T2E8</accession>
<dbReference type="InterPro" id="IPR001610">
    <property type="entry name" value="PAC"/>
</dbReference>
<evidence type="ECO:0000259" key="14">
    <source>
        <dbReference type="PROSITE" id="PS50885"/>
    </source>
</evidence>
<dbReference type="Pfam" id="PF02743">
    <property type="entry name" value="dCache_1"/>
    <property type="match status" value="1"/>
</dbReference>
<evidence type="ECO:0000256" key="11">
    <source>
        <dbReference type="SAM" id="Phobius"/>
    </source>
</evidence>
<keyword evidence="10 11" id="KW-0472">Membrane</keyword>
<proteinExistence type="predicted"/>
<evidence type="ECO:0000256" key="3">
    <source>
        <dbReference type="ARBA" id="ARBA00012438"/>
    </source>
</evidence>
<dbReference type="InterPro" id="IPR003660">
    <property type="entry name" value="HAMP_dom"/>
</dbReference>
<dbReference type="Gene3D" id="3.30.565.10">
    <property type="entry name" value="Histidine kinase-like ATPase, C-terminal domain"/>
    <property type="match status" value="1"/>
</dbReference>
<dbReference type="Pfam" id="PF18947">
    <property type="entry name" value="HAMP_2"/>
    <property type="match status" value="1"/>
</dbReference>
<dbReference type="SMART" id="SM00086">
    <property type="entry name" value="PAC"/>
    <property type="match status" value="1"/>
</dbReference>
<dbReference type="PANTHER" id="PTHR43065:SF23">
    <property type="entry name" value="SENSOR HISTIDINE KINASE PDTAS"/>
    <property type="match status" value="1"/>
</dbReference>
<dbReference type="Pfam" id="PF07568">
    <property type="entry name" value="HisKA_2"/>
    <property type="match status" value="1"/>
</dbReference>
<keyword evidence="5" id="KW-0597">Phosphoprotein</keyword>
<dbReference type="Proteomes" id="UP000029859">
    <property type="component" value="Unassembled WGS sequence"/>
</dbReference>
<feature type="domain" description="PAC" evidence="13">
    <location>
        <begin position="582"/>
        <end position="634"/>
    </location>
</feature>
<evidence type="ECO:0000313" key="15">
    <source>
        <dbReference type="EMBL" id="KGK99355.1"/>
    </source>
</evidence>
<comment type="caution">
    <text evidence="15">The sequence shown here is derived from an EMBL/GenBank/DDBJ whole genome shotgun (WGS) entry which is preliminary data.</text>
</comment>
<dbReference type="CDD" id="cd12913">
    <property type="entry name" value="PDC1_MCP_like"/>
    <property type="match status" value="1"/>
</dbReference>
<evidence type="ECO:0000313" key="16">
    <source>
        <dbReference type="Proteomes" id="UP000029859"/>
    </source>
</evidence>
<evidence type="ECO:0000259" key="12">
    <source>
        <dbReference type="PROSITE" id="PS50109"/>
    </source>
</evidence>
<feature type="transmembrane region" description="Helical" evidence="11">
    <location>
        <begin position="317"/>
        <end position="339"/>
    </location>
</feature>
<evidence type="ECO:0000256" key="5">
    <source>
        <dbReference type="ARBA" id="ARBA00022553"/>
    </source>
</evidence>
<keyword evidence="16" id="KW-1185">Reference proteome</keyword>
<dbReference type="RefSeq" id="WP_048193754.1">
    <property type="nucleotide sequence ID" value="NZ_CAAGSM010000006.1"/>
</dbReference>
<dbReference type="NCBIfam" id="TIGR00229">
    <property type="entry name" value="sensory_box"/>
    <property type="match status" value="1"/>
</dbReference>
<dbReference type="InterPro" id="IPR035965">
    <property type="entry name" value="PAS-like_dom_sf"/>
</dbReference>
<dbReference type="InterPro" id="IPR033479">
    <property type="entry name" value="dCache_1"/>
</dbReference>
<evidence type="ECO:0000256" key="1">
    <source>
        <dbReference type="ARBA" id="ARBA00000085"/>
    </source>
</evidence>
<protein>
    <recommendedName>
        <fullName evidence="3">histidine kinase</fullName>
        <ecNumber evidence="3">2.7.13.3</ecNumber>
    </recommendedName>
</protein>
<keyword evidence="4" id="KW-1003">Cell membrane</keyword>
<keyword evidence="9 11" id="KW-1133">Transmembrane helix</keyword>
<dbReference type="Pfam" id="PF08447">
    <property type="entry name" value="PAS_3"/>
    <property type="match status" value="1"/>
</dbReference>
<name>A0A099T2E8_METMT</name>
<feature type="domain" description="Histidine kinase" evidence="12">
    <location>
        <begin position="642"/>
        <end position="836"/>
    </location>
</feature>
<dbReference type="PROSITE" id="PS50109">
    <property type="entry name" value="HIS_KIN"/>
    <property type="match status" value="1"/>
</dbReference>
<dbReference type="GO" id="GO:0004673">
    <property type="term" value="F:protein histidine kinase activity"/>
    <property type="evidence" value="ECO:0007669"/>
    <property type="project" value="UniProtKB-EC"/>
</dbReference>
<dbReference type="CDD" id="cd00130">
    <property type="entry name" value="PAS"/>
    <property type="match status" value="1"/>
</dbReference>
<reference evidence="15 16" key="1">
    <citation type="submission" date="2014-09" db="EMBL/GenBank/DDBJ databases">
        <title>Draft genome sequence of an obligately methylotrophic methanogen, Methanococcoides methylutens, isolated from marine sediment.</title>
        <authorList>
            <person name="Guan Y."/>
            <person name="Ngugi D.K."/>
            <person name="Blom J."/>
            <person name="Ali S."/>
            <person name="Ferry J.G."/>
            <person name="Stingl U."/>
        </authorList>
    </citation>
    <scope>NUCLEOTIDE SEQUENCE [LARGE SCALE GENOMIC DNA]</scope>
    <source>
        <strain evidence="15 16">DSM 2657</strain>
    </source>
</reference>
<evidence type="ECO:0000256" key="7">
    <source>
        <dbReference type="ARBA" id="ARBA00022692"/>
    </source>
</evidence>
<dbReference type="GO" id="GO:0005886">
    <property type="term" value="C:plasma membrane"/>
    <property type="evidence" value="ECO:0007669"/>
    <property type="project" value="UniProtKB-SubCell"/>
</dbReference>
<dbReference type="InterPro" id="IPR011495">
    <property type="entry name" value="Sig_transdc_His_kin_sub2_dim/P"/>
</dbReference>
<dbReference type="SUPFAM" id="SSF55874">
    <property type="entry name" value="ATPase domain of HSP90 chaperone/DNA topoisomerase II/histidine kinase"/>
    <property type="match status" value="1"/>
</dbReference>
<evidence type="ECO:0000256" key="8">
    <source>
        <dbReference type="ARBA" id="ARBA00022777"/>
    </source>
</evidence>
<dbReference type="InterPro" id="IPR000014">
    <property type="entry name" value="PAS"/>
</dbReference>
<evidence type="ECO:0000256" key="9">
    <source>
        <dbReference type="ARBA" id="ARBA00022989"/>
    </source>
</evidence>
<dbReference type="PROSITE" id="PS50113">
    <property type="entry name" value="PAC"/>
    <property type="match status" value="1"/>
</dbReference>
<evidence type="ECO:0000256" key="2">
    <source>
        <dbReference type="ARBA" id="ARBA00004651"/>
    </source>
</evidence>
<keyword evidence="8" id="KW-0418">Kinase</keyword>
<dbReference type="Gene3D" id="3.30.450.20">
    <property type="entry name" value="PAS domain"/>
    <property type="match status" value="3"/>
</dbReference>
<dbReference type="PROSITE" id="PS50885">
    <property type="entry name" value="HAMP"/>
    <property type="match status" value="1"/>
</dbReference>
<dbReference type="SUPFAM" id="SSF55785">
    <property type="entry name" value="PYP-like sensor domain (PAS domain)"/>
    <property type="match status" value="1"/>
</dbReference>
<dbReference type="EMBL" id="JRHO01000009">
    <property type="protein sequence ID" value="KGK99355.1"/>
    <property type="molecule type" value="Genomic_DNA"/>
</dbReference>
<evidence type="ECO:0000256" key="6">
    <source>
        <dbReference type="ARBA" id="ARBA00022679"/>
    </source>
</evidence>
<dbReference type="InterPro" id="IPR013655">
    <property type="entry name" value="PAS_fold_3"/>
</dbReference>
<keyword evidence="6" id="KW-0808">Transferase</keyword>
<comment type="catalytic activity">
    <reaction evidence="1">
        <text>ATP + protein L-histidine = ADP + protein N-phospho-L-histidine.</text>
        <dbReference type="EC" id="2.7.13.3"/>
    </reaction>
</comment>
<dbReference type="Pfam" id="PF02518">
    <property type="entry name" value="HATPase_c"/>
    <property type="match status" value="1"/>
</dbReference>
<organism evidence="15 16">
    <name type="scientific">Methanococcoides methylutens</name>
    <dbReference type="NCBI Taxonomy" id="2226"/>
    <lineage>
        <taxon>Archaea</taxon>
        <taxon>Methanobacteriati</taxon>
        <taxon>Methanobacteriota</taxon>
        <taxon>Stenosarchaea group</taxon>
        <taxon>Methanomicrobia</taxon>
        <taxon>Methanosarcinales</taxon>
        <taxon>Methanosarcinaceae</taxon>
        <taxon>Methanococcoides</taxon>
    </lineage>
</organism>
<keyword evidence="7 11" id="KW-0812">Transmembrane</keyword>
<dbReference type="InterPro" id="IPR036890">
    <property type="entry name" value="HATPase_C_sf"/>
</dbReference>
<dbReference type="GO" id="GO:0007165">
    <property type="term" value="P:signal transduction"/>
    <property type="evidence" value="ECO:0007669"/>
    <property type="project" value="InterPro"/>
</dbReference>
<dbReference type="InterPro" id="IPR000700">
    <property type="entry name" value="PAS-assoc_C"/>
</dbReference>
<dbReference type="AlphaFoldDB" id="A0A099T2E8"/>
<dbReference type="InterPro" id="IPR005467">
    <property type="entry name" value="His_kinase_dom"/>
</dbReference>
<evidence type="ECO:0000256" key="4">
    <source>
        <dbReference type="ARBA" id="ARBA00022475"/>
    </source>
</evidence>
<dbReference type="OrthoDB" id="8127at2157"/>
<gene>
    <name evidence="15" type="ORF">LI82_04935</name>
</gene>
<feature type="domain" description="HAMP" evidence="14">
    <location>
        <begin position="386"/>
        <end position="438"/>
    </location>
</feature>
<dbReference type="Gene3D" id="1.20.120.1530">
    <property type="match status" value="1"/>
</dbReference>
<dbReference type="EC" id="2.7.13.3" evidence="3"/>
<evidence type="ECO:0000256" key="10">
    <source>
        <dbReference type="ARBA" id="ARBA00023136"/>
    </source>
</evidence>
<dbReference type="PANTHER" id="PTHR43065">
    <property type="entry name" value="SENSOR HISTIDINE KINASE"/>
    <property type="match status" value="1"/>
</dbReference>
<dbReference type="InterPro" id="IPR003594">
    <property type="entry name" value="HATPase_dom"/>
</dbReference>
<comment type="subcellular location">
    <subcellularLocation>
        <location evidence="2">Cell membrane</location>
        <topology evidence="2">Multi-pass membrane protein</topology>
    </subcellularLocation>
</comment>
<evidence type="ECO:0000259" key="13">
    <source>
        <dbReference type="PROSITE" id="PS50113"/>
    </source>
</evidence>
<dbReference type="SMART" id="SM00387">
    <property type="entry name" value="HATPase_c"/>
    <property type="match status" value="1"/>
</dbReference>
<sequence length="839" mass="95115">MALRKLEWKNVPLRSKLILFIVIGVLLVLVTSTAVIISTVTSQEVDLAYEQSIEKSRGYANQFDVDMRKNHAIGQTIADSMAAYETADRDEVNEILKEIAVKNPDLLGTYVCYEPNAFDGNDMAFVNAQGHDPTGRFIPYWNRISGDLQLDPLLNYDTSDYYQLPKKLKVDQIIDPYFYEGVFIVSYVTPIIKDEEFVGIGGVDVSLTYLDEVVSEVKAFDTGYAFMTGNTGILISQPEQKDWIGYKTLYDFDVPEITAMADDIKNGGDGYIDTIDPTTGKEVVMFYEPIKTGNFSFILVVPKEEMLAGVVELRNNLIVISTISIIFMTGLAALIAGFVTRPINDIVASFKDVSDAAVGGKIYARADTDVDIDFKDIPSGLNEILDAFTKPMAETMRVANGLAKGELETRVNPGLKGDFKDLGDGLDRFAEKINNIIDESNSVLMAFQKEDFTHKISIKGEGDFRILTDGIEETRQALYKITSEQKKAKQELIKYAEDLEHSNQMKEEMERVIENSPVVVFKWKPEKGWPIEFVSKNISQFGYSLEDFKSGKVTYADIVHPQDLARVEAELQKRCDEGDTKFNIEYRILTKYGNILWADERTFIRRDEEGNVNYLQGIIVNIDERKRAEEALIKIEDIRKKEIHHRIKNNLQVISTLLYLESDKFKDKKVKEAFRDSQDRVRTMALVHEKLYQSEDMESIDFADYSKNLINYLSQSYVVGNRDIKIDLKVEDIFLNMDTAVPLGIIINELVSNSLKYAFKDKKEKGIISVDIKRAGDNFTLTVCDNGSGIPEEIDFRDTESLGLQLVTNLVEQIDGTITLDKDKGTKFIIEFTEEKYEL</sequence>